<dbReference type="PANTHER" id="PTHR35268:SF1">
    <property type="entry name" value="UBIQUINOL-CYTOCHROME-C REDUCTASE COMPLEX ASSEMBLY FACTOR 4"/>
    <property type="match status" value="1"/>
</dbReference>
<protein>
    <submittedName>
        <fullName evidence="13">Ubiquinol-cytochrome c reductase complex assembly factor 4</fullName>
    </submittedName>
</protein>
<dbReference type="InParanoid" id="W5M7D8"/>
<reference evidence="13" key="2">
    <citation type="submission" date="2025-08" db="UniProtKB">
        <authorList>
            <consortium name="Ensembl"/>
        </authorList>
    </citation>
    <scope>IDENTIFICATION</scope>
</reference>
<keyword evidence="5" id="KW-0732">Signal</keyword>
<dbReference type="FunCoup" id="W5M7D8">
    <property type="interactions" value="303"/>
</dbReference>
<evidence type="ECO:0000256" key="5">
    <source>
        <dbReference type="ARBA" id="ARBA00022729"/>
    </source>
</evidence>
<evidence type="ECO:0000256" key="7">
    <source>
        <dbReference type="ARBA" id="ARBA00022982"/>
    </source>
</evidence>
<feature type="region of interest" description="Disordered" evidence="12">
    <location>
        <begin position="1"/>
        <end position="24"/>
    </location>
</feature>
<evidence type="ECO:0000256" key="1">
    <source>
        <dbReference type="ARBA" id="ARBA00004434"/>
    </source>
</evidence>
<dbReference type="InterPro" id="IPR023248">
    <property type="entry name" value="UQCC4_vert"/>
</dbReference>
<dbReference type="PRINTS" id="PR02042">
    <property type="entry name" value="CCSMST1"/>
</dbReference>
<dbReference type="PANTHER" id="PTHR35268">
    <property type="entry name" value="PROTEIN CCSMST1"/>
    <property type="match status" value="1"/>
</dbReference>
<reference evidence="14" key="1">
    <citation type="submission" date="2011-12" db="EMBL/GenBank/DDBJ databases">
        <title>The Draft Genome of Lepisosteus oculatus.</title>
        <authorList>
            <consortium name="The Broad Institute Genome Assembly &amp; Analysis Group"/>
            <consortium name="Computational R&amp;D Group"/>
            <consortium name="and Sequencing Platform"/>
            <person name="Di Palma F."/>
            <person name="Alfoldi J."/>
            <person name="Johnson J."/>
            <person name="Berlin A."/>
            <person name="Gnerre S."/>
            <person name="Jaffe D."/>
            <person name="MacCallum I."/>
            <person name="Young S."/>
            <person name="Walker B.J."/>
            <person name="Lander E.S."/>
            <person name="Lindblad-Toh K."/>
        </authorList>
    </citation>
    <scope>NUCLEOTIDE SEQUENCE [LARGE SCALE GENOMIC DNA]</scope>
</reference>
<dbReference type="GO" id="GO:0005743">
    <property type="term" value="C:mitochondrial inner membrane"/>
    <property type="evidence" value="ECO:0000318"/>
    <property type="project" value="GO_Central"/>
</dbReference>
<comment type="similarity">
    <text evidence="11">Belongs to the UQCC4 family.</text>
</comment>
<dbReference type="Pfam" id="PF15013">
    <property type="entry name" value="CCSMST1"/>
    <property type="match status" value="1"/>
</dbReference>
<keyword evidence="10" id="KW-0472">Membrane</keyword>
<dbReference type="GeneTree" id="ENSGT00510000049652"/>
<dbReference type="InterPro" id="IPR029160">
    <property type="entry name" value="UQCC4"/>
</dbReference>
<evidence type="ECO:0000256" key="4">
    <source>
        <dbReference type="ARBA" id="ARBA00022692"/>
    </source>
</evidence>
<evidence type="ECO:0000256" key="2">
    <source>
        <dbReference type="ARBA" id="ARBA00022448"/>
    </source>
</evidence>
<evidence type="ECO:0000256" key="8">
    <source>
        <dbReference type="ARBA" id="ARBA00022989"/>
    </source>
</evidence>
<keyword evidence="6" id="KW-0999">Mitochondrion inner membrane</keyword>
<keyword evidence="7" id="KW-0249">Electron transport</keyword>
<dbReference type="HOGENOM" id="CLU_2256209_0_0_1"/>
<evidence type="ECO:0000256" key="12">
    <source>
        <dbReference type="SAM" id="MobiDB-lite"/>
    </source>
</evidence>
<dbReference type="Ensembl" id="ENSLOCT00000004304.1">
    <property type="protein sequence ID" value="ENSLOCP00000004296.1"/>
    <property type="gene ID" value="ENSLOCG00000003623.1"/>
</dbReference>
<keyword evidence="14" id="KW-1185">Reference proteome</keyword>
<evidence type="ECO:0000256" key="3">
    <source>
        <dbReference type="ARBA" id="ARBA00022660"/>
    </source>
</evidence>
<feature type="region of interest" description="Disordered" evidence="12">
    <location>
        <begin position="82"/>
        <end position="104"/>
    </location>
</feature>
<dbReference type="GO" id="GO:0034551">
    <property type="term" value="P:mitochondrial respiratory chain complex III assembly"/>
    <property type="evidence" value="ECO:0000318"/>
    <property type="project" value="GO_Central"/>
</dbReference>
<reference evidence="13" key="3">
    <citation type="submission" date="2025-09" db="UniProtKB">
        <authorList>
            <consortium name="Ensembl"/>
        </authorList>
    </citation>
    <scope>IDENTIFICATION</scope>
</reference>
<sequence>PPKSRTSPPADGDQPIKFSTSKASHRTWTVDKSLGSEHQKPLWKVLPLSLLGISLLVWCFFREETEIDRQLEKNLYEYLPGLLPQPETDAPEEAAKSVHVPSRS</sequence>
<name>W5M7D8_LEPOC</name>
<keyword evidence="2" id="KW-0813">Transport</keyword>
<evidence type="ECO:0000256" key="9">
    <source>
        <dbReference type="ARBA" id="ARBA00023128"/>
    </source>
</evidence>
<keyword evidence="4" id="KW-0812">Transmembrane</keyword>
<keyword evidence="3" id="KW-0679">Respiratory chain</keyword>
<dbReference type="AlphaFoldDB" id="W5M7D8"/>
<dbReference type="EMBL" id="AHAT01029959">
    <property type="status" value="NOT_ANNOTATED_CDS"/>
    <property type="molecule type" value="Genomic_DNA"/>
</dbReference>
<evidence type="ECO:0000256" key="11">
    <source>
        <dbReference type="ARBA" id="ARBA00034713"/>
    </source>
</evidence>
<evidence type="ECO:0000313" key="14">
    <source>
        <dbReference type="Proteomes" id="UP000018468"/>
    </source>
</evidence>
<accession>W5M7D8</accession>
<keyword evidence="9" id="KW-0496">Mitochondrion</keyword>
<comment type="subcellular location">
    <subcellularLocation>
        <location evidence="1">Mitochondrion inner membrane</location>
        <topology evidence="1">Single-pass membrane protein</topology>
    </subcellularLocation>
</comment>
<dbReference type="OMA" id="ASHKSWR"/>
<evidence type="ECO:0000256" key="6">
    <source>
        <dbReference type="ARBA" id="ARBA00022792"/>
    </source>
</evidence>
<proteinExistence type="inferred from homology"/>
<dbReference type="Proteomes" id="UP000018468">
    <property type="component" value="Linkage group LG13"/>
</dbReference>
<evidence type="ECO:0000256" key="10">
    <source>
        <dbReference type="ARBA" id="ARBA00023136"/>
    </source>
</evidence>
<dbReference type="eggNOG" id="ENOG502S8XX">
    <property type="taxonomic scope" value="Eukaryota"/>
</dbReference>
<dbReference type="Bgee" id="ENSLOCG00000003623">
    <property type="expression patterns" value="Expressed in ovary and 13 other cell types or tissues"/>
</dbReference>
<evidence type="ECO:0000313" key="13">
    <source>
        <dbReference type="Ensembl" id="ENSLOCP00000004296.1"/>
    </source>
</evidence>
<keyword evidence="8" id="KW-1133">Transmembrane helix</keyword>
<organism evidence="13 14">
    <name type="scientific">Lepisosteus oculatus</name>
    <name type="common">Spotted gar</name>
    <dbReference type="NCBI Taxonomy" id="7918"/>
    <lineage>
        <taxon>Eukaryota</taxon>
        <taxon>Metazoa</taxon>
        <taxon>Chordata</taxon>
        <taxon>Craniata</taxon>
        <taxon>Vertebrata</taxon>
        <taxon>Euteleostomi</taxon>
        <taxon>Actinopterygii</taxon>
        <taxon>Neopterygii</taxon>
        <taxon>Holostei</taxon>
        <taxon>Semionotiformes</taxon>
        <taxon>Lepisosteidae</taxon>
        <taxon>Lepisosteus</taxon>
    </lineage>
</organism>